<dbReference type="Proteomes" id="UP000029055">
    <property type="component" value="Unassembled WGS sequence"/>
</dbReference>
<feature type="region of interest" description="Disordered" evidence="1">
    <location>
        <begin position="1"/>
        <end position="38"/>
    </location>
</feature>
<protein>
    <submittedName>
        <fullName evidence="2">Uncharacterized protein</fullName>
    </submittedName>
</protein>
<accession>A0A087DTI2</accession>
<reference evidence="2 3" key="1">
    <citation type="submission" date="2014-03" db="EMBL/GenBank/DDBJ databases">
        <title>Genomics of Bifidobacteria.</title>
        <authorList>
            <person name="Ventura M."/>
            <person name="Milani C."/>
            <person name="Lugli G.A."/>
        </authorList>
    </citation>
    <scope>NUCLEOTIDE SEQUENCE [LARGE SCALE GENOMIC DNA]</scope>
    <source>
        <strain evidence="2 3">LMG 11597</strain>
    </source>
</reference>
<keyword evidence="3" id="KW-1185">Reference proteome</keyword>
<dbReference type="eggNOG" id="COG4227">
    <property type="taxonomic scope" value="Bacteria"/>
</dbReference>
<dbReference type="GeneID" id="78126927"/>
<dbReference type="STRING" id="77635.BISU_2035"/>
<evidence type="ECO:0000313" key="3">
    <source>
        <dbReference type="Proteomes" id="UP000029055"/>
    </source>
</evidence>
<organism evidence="2 3">
    <name type="scientific">Bifidobacterium subtile</name>
    <dbReference type="NCBI Taxonomy" id="77635"/>
    <lineage>
        <taxon>Bacteria</taxon>
        <taxon>Bacillati</taxon>
        <taxon>Actinomycetota</taxon>
        <taxon>Actinomycetes</taxon>
        <taxon>Bifidobacteriales</taxon>
        <taxon>Bifidobacteriaceae</taxon>
        <taxon>Bifidobacterium</taxon>
    </lineage>
</organism>
<gene>
    <name evidence="2" type="ORF">BISU_2035</name>
</gene>
<name>A0A087DTI2_9BIFI</name>
<dbReference type="RefSeq" id="WP_024463935.1">
    <property type="nucleotide sequence ID" value="NZ_CP062939.1"/>
</dbReference>
<dbReference type="AlphaFoldDB" id="A0A087DTI2"/>
<dbReference type="EMBL" id="JGZR01000016">
    <property type="protein sequence ID" value="KFI98832.1"/>
    <property type="molecule type" value="Genomic_DNA"/>
</dbReference>
<evidence type="ECO:0000256" key="1">
    <source>
        <dbReference type="SAM" id="MobiDB-lite"/>
    </source>
</evidence>
<sequence>MNTAQAISESAARQAKQARSLAGYREGSATSEHEQAVQEIRQLAEQRKQEVDESYHERIDRLADRYAAILATQTNEFNERSARIPSVMLTGSANYPAEKMARRTDSMMRRYAQQDEQLERTRAAILACGSSISSTQDNAEQLLAEKLARLEARQTEMKQANKKARASNEPAPYESFTLSNNNANMRRIRQRIESIRRHKAAGREEQAGTMPAGEPFTLVQDGEEGYTYFQFDAKPGEATRGTLKRHGFHYSPRLTRWQRKTTGGSACAIRAILAQCQQTTNQNQPETPKEQS</sequence>
<comment type="caution">
    <text evidence="2">The sequence shown here is derived from an EMBL/GenBank/DDBJ whole genome shotgun (WGS) entry which is preliminary data.</text>
</comment>
<dbReference type="OrthoDB" id="3238349at2"/>
<proteinExistence type="predicted"/>
<evidence type="ECO:0000313" key="2">
    <source>
        <dbReference type="EMBL" id="KFI98832.1"/>
    </source>
</evidence>